<comment type="caution">
    <text evidence="1">The sequence shown here is derived from an EMBL/GenBank/DDBJ whole genome shotgun (WGS) entry which is preliminary data.</text>
</comment>
<dbReference type="Proteomes" id="UP001610563">
    <property type="component" value="Unassembled WGS sequence"/>
</dbReference>
<evidence type="ECO:0000313" key="2">
    <source>
        <dbReference type="Proteomes" id="UP001610563"/>
    </source>
</evidence>
<evidence type="ECO:0000313" key="1">
    <source>
        <dbReference type="EMBL" id="KAL2784484.1"/>
    </source>
</evidence>
<evidence type="ECO:0008006" key="3">
    <source>
        <dbReference type="Google" id="ProtNLM"/>
    </source>
</evidence>
<organism evidence="1 2">
    <name type="scientific">Aspergillus keveii</name>
    <dbReference type="NCBI Taxonomy" id="714993"/>
    <lineage>
        <taxon>Eukaryota</taxon>
        <taxon>Fungi</taxon>
        <taxon>Dikarya</taxon>
        <taxon>Ascomycota</taxon>
        <taxon>Pezizomycotina</taxon>
        <taxon>Eurotiomycetes</taxon>
        <taxon>Eurotiomycetidae</taxon>
        <taxon>Eurotiales</taxon>
        <taxon>Aspergillaceae</taxon>
        <taxon>Aspergillus</taxon>
        <taxon>Aspergillus subgen. Nidulantes</taxon>
    </lineage>
</organism>
<accession>A0ABR4FMN2</accession>
<sequence>MAHRLPVELWTQIALYLEDEVSFLPIYARVCRQWQPVFERLIYRKLKVESEEGAQREKGAVSLSQFEYLMPGSTQCRRSFLRQLDYTITTPYEIVDCRAMKLEDQRYSEKNPVRDANNQAFSKAMRALFEILETWDAELKVTLAITVTKGRDLMQEPEAKEVEDLYRWQTVLDGEQWVIPPYHARFPDEGLPLSNICCIDELLFEENDSYQGVWSGAALKVAEHCVALRRLYLDLEEMVRPDHLAYIRDRRQAALACAFPKLPTLRSFELDGKPFEDFSLNLRNLSLNLRELKLTMVAVELDFLFPLDQAGDPTPESLSLYWPHLETLTLNALSMCLPSGEWLFDREDPEDLPDPATASSFAIFSTQLMVDETEYFRGIMRIGHFHRLYTSVGYAAQRMPRLKTIDTSMVQTPSTQLRFECGRGAVDGLVRRSRRPILSFNSQSGYIPDERVAAARGFGLGDLEIEDLGADDVFHHVYVNVVLDQFPVNQ</sequence>
<name>A0ABR4FMN2_9EURO</name>
<protein>
    <recommendedName>
        <fullName evidence="3">F-box domain-containing protein</fullName>
    </recommendedName>
</protein>
<gene>
    <name evidence="1" type="ORF">BJX66DRAFT_344006</name>
</gene>
<reference evidence="1 2" key="1">
    <citation type="submission" date="2024-07" db="EMBL/GenBank/DDBJ databases">
        <title>Section-level genome sequencing and comparative genomics of Aspergillus sections Usti and Cavernicolus.</title>
        <authorList>
            <consortium name="Lawrence Berkeley National Laboratory"/>
            <person name="Nybo J.L."/>
            <person name="Vesth T.C."/>
            <person name="Theobald S."/>
            <person name="Frisvad J.C."/>
            <person name="Larsen T.O."/>
            <person name="Kjaerboelling I."/>
            <person name="Rothschild-Mancinelli K."/>
            <person name="Lyhne E.K."/>
            <person name="Kogle M.E."/>
            <person name="Barry K."/>
            <person name="Clum A."/>
            <person name="Na H."/>
            <person name="Ledsgaard L."/>
            <person name="Lin J."/>
            <person name="Lipzen A."/>
            <person name="Kuo A."/>
            <person name="Riley R."/>
            <person name="Mondo S."/>
            <person name="Labutti K."/>
            <person name="Haridas S."/>
            <person name="Pangalinan J."/>
            <person name="Salamov A.A."/>
            <person name="Simmons B.A."/>
            <person name="Magnuson J.K."/>
            <person name="Chen J."/>
            <person name="Drula E."/>
            <person name="Henrissat B."/>
            <person name="Wiebenga A."/>
            <person name="Lubbers R.J."/>
            <person name="Gomes A.C."/>
            <person name="Makela M.R."/>
            <person name="Stajich J."/>
            <person name="Grigoriev I.V."/>
            <person name="Mortensen U.H."/>
            <person name="De Vries R.P."/>
            <person name="Baker S.E."/>
            <person name="Andersen M.R."/>
        </authorList>
    </citation>
    <scope>NUCLEOTIDE SEQUENCE [LARGE SCALE GENOMIC DNA]</scope>
    <source>
        <strain evidence="1 2">CBS 209.92</strain>
    </source>
</reference>
<dbReference type="EMBL" id="JBFTWV010000178">
    <property type="protein sequence ID" value="KAL2784484.1"/>
    <property type="molecule type" value="Genomic_DNA"/>
</dbReference>
<keyword evidence="2" id="KW-1185">Reference proteome</keyword>
<proteinExistence type="predicted"/>